<dbReference type="Pfam" id="PF13416">
    <property type="entry name" value="SBP_bac_8"/>
    <property type="match status" value="1"/>
</dbReference>
<feature type="chain" id="PRO_5029826576" evidence="5">
    <location>
        <begin position="24"/>
        <end position="459"/>
    </location>
</feature>
<sequence length="459" mass="51459">MKRVITLLAAFVLVFSLAGCLSAREDQGEIEVVVLDELPDEEITIKFWHIYGQEKGALLDEMIADFMEEYPNIVVEAESKSNYTNLLSVTKVAINKGTAPDVLVGYPDHFAEYLDLGGLIPLDKFVEHETWGVDLDDYIDSYVAENQQYADGMYSMPYSKSTEMMVYNKEFFDANGITFDDYEVLYWEDIAAMKDTMVGTGATQCEFLINYDSSANLFINSSRQWDAGYTNSDGEVLVDNANTRAMLTYFQGLIEDKVLALPLEWEESYGSTNFLQQDVCMTVGSTAGLKYNLPGVQLDEADYFEVGILPTPQFKDKTQSAMQQGPNIAIMENADNAERLASWLLIKHLTTAENTAAWAMETGYLPVTYSGFNSTLYQNLMNDPSPDYIYESMVANAAYTQLSYNNYDPAFAGVGLISSAKVREEAGYAMEKLYVSLKPEAEDKTIDQIISEMLAQLTW</sequence>
<dbReference type="PROSITE" id="PS51257">
    <property type="entry name" value="PROKAR_LIPOPROTEIN"/>
    <property type="match status" value="1"/>
</dbReference>
<evidence type="ECO:0000256" key="3">
    <source>
        <dbReference type="ARBA" id="ARBA00022448"/>
    </source>
</evidence>
<evidence type="ECO:0000256" key="1">
    <source>
        <dbReference type="ARBA" id="ARBA00004196"/>
    </source>
</evidence>
<keyword evidence="4 5" id="KW-0732">Signal</keyword>
<evidence type="ECO:0000256" key="2">
    <source>
        <dbReference type="ARBA" id="ARBA00008520"/>
    </source>
</evidence>
<comment type="similarity">
    <text evidence="2">Belongs to the bacterial solute-binding protein 1 family.</text>
</comment>
<accession>A0A7L7KRF4</accession>
<comment type="subcellular location">
    <subcellularLocation>
        <location evidence="1">Cell envelope</location>
    </subcellularLocation>
</comment>
<dbReference type="Gene3D" id="3.40.190.10">
    <property type="entry name" value="Periplasmic binding protein-like II"/>
    <property type="match status" value="2"/>
</dbReference>
<keyword evidence="3" id="KW-0813">Transport</keyword>
<dbReference type="Proteomes" id="UP000514720">
    <property type="component" value="Chromosome"/>
</dbReference>
<organism evidence="6 7">
    <name type="scientific">Candidatus Xianfuyuplasma coldseepsis</name>
    <dbReference type="NCBI Taxonomy" id="2782163"/>
    <lineage>
        <taxon>Bacteria</taxon>
        <taxon>Bacillati</taxon>
        <taxon>Mycoplasmatota</taxon>
        <taxon>Mollicutes</taxon>
        <taxon>Candidatus Izemoplasmatales</taxon>
        <taxon>Candidatus Izemoplasmataceae</taxon>
        <taxon>Candidatus Xianfuyuplasma</taxon>
    </lineage>
</organism>
<evidence type="ECO:0000256" key="4">
    <source>
        <dbReference type="ARBA" id="ARBA00022729"/>
    </source>
</evidence>
<dbReference type="EMBL" id="CP048914">
    <property type="protein sequence ID" value="QMS84979.1"/>
    <property type="molecule type" value="Genomic_DNA"/>
</dbReference>
<gene>
    <name evidence="6" type="ORF">G4Z02_04150</name>
</gene>
<dbReference type="PANTHER" id="PTHR43649">
    <property type="entry name" value="ARABINOSE-BINDING PROTEIN-RELATED"/>
    <property type="match status" value="1"/>
</dbReference>
<dbReference type="PANTHER" id="PTHR43649:SF31">
    <property type="entry name" value="SN-GLYCEROL-3-PHOSPHATE-BINDING PERIPLASMIC PROTEIN UGPB"/>
    <property type="match status" value="1"/>
</dbReference>
<dbReference type="InterPro" id="IPR050490">
    <property type="entry name" value="Bact_solute-bd_prot1"/>
</dbReference>
<reference evidence="6 7" key="1">
    <citation type="submission" date="2020-02" db="EMBL/GenBank/DDBJ databases">
        <authorList>
            <person name="Zheng R.K."/>
            <person name="Sun C.M."/>
        </authorList>
    </citation>
    <scope>NUCLEOTIDE SEQUENCE [LARGE SCALE GENOMIC DNA]</scope>
    <source>
        <strain evidence="7">zrk13</strain>
    </source>
</reference>
<proteinExistence type="inferred from homology"/>
<evidence type="ECO:0000313" key="6">
    <source>
        <dbReference type="EMBL" id="QMS84979.1"/>
    </source>
</evidence>
<dbReference type="InterPro" id="IPR006059">
    <property type="entry name" value="SBP"/>
</dbReference>
<dbReference type="GO" id="GO:0030313">
    <property type="term" value="C:cell envelope"/>
    <property type="evidence" value="ECO:0007669"/>
    <property type="project" value="UniProtKB-SubCell"/>
</dbReference>
<keyword evidence="7" id="KW-1185">Reference proteome</keyword>
<dbReference type="AlphaFoldDB" id="A0A7L7KRF4"/>
<dbReference type="KEGG" id="xcl:G4Z02_04150"/>
<dbReference type="RefSeq" id="WP_258878603.1">
    <property type="nucleotide sequence ID" value="NZ_CP048914.1"/>
</dbReference>
<protein>
    <submittedName>
        <fullName evidence="6">Extracellular solute-binding protein</fullName>
    </submittedName>
</protein>
<dbReference type="SUPFAM" id="SSF53850">
    <property type="entry name" value="Periplasmic binding protein-like II"/>
    <property type="match status" value="1"/>
</dbReference>
<name>A0A7L7KRF4_9MOLU</name>
<evidence type="ECO:0000313" key="7">
    <source>
        <dbReference type="Proteomes" id="UP000514720"/>
    </source>
</evidence>
<evidence type="ECO:0000256" key="5">
    <source>
        <dbReference type="SAM" id="SignalP"/>
    </source>
</evidence>
<feature type="signal peptide" evidence="5">
    <location>
        <begin position="1"/>
        <end position="23"/>
    </location>
</feature>